<dbReference type="PROSITE" id="PS00622">
    <property type="entry name" value="HTH_LUXR_1"/>
    <property type="match status" value="1"/>
</dbReference>
<organism evidence="5 6">
    <name type="scientific">Polymorphobacter multimanifer</name>
    <dbReference type="NCBI Taxonomy" id="1070431"/>
    <lineage>
        <taxon>Bacteria</taxon>
        <taxon>Pseudomonadati</taxon>
        <taxon>Pseudomonadota</taxon>
        <taxon>Alphaproteobacteria</taxon>
        <taxon>Sphingomonadales</taxon>
        <taxon>Sphingosinicellaceae</taxon>
        <taxon>Polymorphobacter</taxon>
    </lineage>
</organism>
<dbReference type="EMBL" id="JACIIV010000003">
    <property type="protein sequence ID" value="MBB6226414.1"/>
    <property type="molecule type" value="Genomic_DNA"/>
</dbReference>
<dbReference type="InterPro" id="IPR011006">
    <property type="entry name" value="CheY-like_superfamily"/>
</dbReference>
<comment type="caution">
    <text evidence="5">The sequence shown here is derived from an EMBL/GenBank/DDBJ whole genome shotgun (WGS) entry which is preliminary data.</text>
</comment>
<dbReference type="Pfam" id="PF00072">
    <property type="entry name" value="Response_reg"/>
    <property type="match status" value="1"/>
</dbReference>
<dbReference type="GO" id="GO:0006355">
    <property type="term" value="P:regulation of DNA-templated transcription"/>
    <property type="evidence" value="ECO:0007669"/>
    <property type="project" value="InterPro"/>
</dbReference>
<dbReference type="GO" id="GO:0000160">
    <property type="term" value="P:phosphorelay signal transduction system"/>
    <property type="evidence" value="ECO:0007669"/>
    <property type="project" value="InterPro"/>
</dbReference>
<evidence type="ECO:0000313" key="5">
    <source>
        <dbReference type="EMBL" id="MBB6226414.1"/>
    </source>
</evidence>
<evidence type="ECO:0000256" key="2">
    <source>
        <dbReference type="PROSITE-ProRule" id="PRU00169"/>
    </source>
</evidence>
<feature type="domain" description="Response regulatory" evidence="4">
    <location>
        <begin position="6"/>
        <end position="123"/>
    </location>
</feature>
<dbReference type="InterPro" id="IPR001789">
    <property type="entry name" value="Sig_transdc_resp-reg_receiver"/>
</dbReference>
<dbReference type="PRINTS" id="PR00038">
    <property type="entry name" value="HTHLUXR"/>
</dbReference>
<dbReference type="PANTHER" id="PTHR45566">
    <property type="entry name" value="HTH-TYPE TRANSCRIPTIONAL REGULATOR YHJB-RELATED"/>
    <property type="match status" value="1"/>
</dbReference>
<gene>
    <name evidence="5" type="ORF">FHS79_000568</name>
</gene>
<dbReference type="PROSITE" id="PS50110">
    <property type="entry name" value="RESPONSE_REGULATORY"/>
    <property type="match status" value="1"/>
</dbReference>
<reference evidence="5 6" key="1">
    <citation type="submission" date="2020-08" db="EMBL/GenBank/DDBJ databases">
        <title>Genomic Encyclopedia of Type Strains, Phase IV (KMG-IV): sequencing the most valuable type-strain genomes for metagenomic binning, comparative biology and taxonomic classification.</title>
        <authorList>
            <person name="Goeker M."/>
        </authorList>
    </citation>
    <scope>NUCLEOTIDE SEQUENCE [LARGE SCALE GENOMIC DNA]</scope>
    <source>
        <strain evidence="5 6">DSM 102189</strain>
    </source>
</reference>
<feature type="domain" description="HTH luxR-type" evidence="3">
    <location>
        <begin position="151"/>
        <end position="216"/>
    </location>
</feature>
<protein>
    <submittedName>
        <fullName evidence="5">Two-component system nitrate/nitrite response regulator NarL</fullName>
    </submittedName>
</protein>
<dbReference type="PANTHER" id="PTHR45566:SF2">
    <property type="entry name" value="NARL SUBFAMILY"/>
    <property type="match status" value="1"/>
</dbReference>
<dbReference type="GO" id="GO:0003677">
    <property type="term" value="F:DNA binding"/>
    <property type="evidence" value="ECO:0007669"/>
    <property type="project" value="UniProtKB-KW"/>
</dbReference>
<feature type="modified residue" description="4-aspartylphosphate" evidence="2">
    <location>
        <position position="59"/>
    </location>
</feature>
<dbReference type="SUPFAM" id="SSF52172">
    <property type="entry name" value="CheY-like"/>
    <property type="match status" value="1"/>
</dbReference>
<dbReference type="PROSITE" id="PS50043">
    <property type="entry name" value="HTH_LUXR_2"/>
    <property type="match status" value="1"/>
</dbReference>
<evidence type="ECO:0000256" key="1">
    <source>
        <dbReference type="ARBA" id="ARBA00023125"/>
    </source>
</evidence>
<dbReference type="SMART" id="SM00421">
    <property type="entry name" value="HTH_LUXR"/>
    <property type="match status" value="1"/>
</dbReference>
<dbReference type="CDD" id="cd06170">
    <property type="entry name" value="LuxR_C_like"/>
    <property type="match status" value="1"/>
</dbReference>
<keyword evidence="1" id="KW-0238">DNA-binding</keyword>
<dbReference type="Proteomes" id="UP000538147">
    <property type="component" value="Unassembled WGS sequence"/>
</dbReference>
<dbReference type="Gene3D" id="3.40.50.2300">
    <property type="match status" value="1"/>
</dbReference>
<dbReference type="SUPFAM" id="SSF46894">
    <property type="entry name" value="C-terminal effector domain of the bipartite response regulators"/>
    <property type="match status" value="1"/>
</dbReference>
<evidence type="ECO:0000313" key="6">
    <source>
        <dbReference type="Proteomes" id="UP000538147"/>
    </source>
</evidence>
<name>A0A841L1G5_9SPHN</name>
<evidence type="ECO:0000259" key="4">
    <source>
        <dbReference type="PROSITE" id="PS50110"/>
    </source>
</evidence>
<dbReference type="InterPro" id="IPR016032">
    <property type="entry name" value="Sig_transdc_resp-reg_C-effctor"/>
</dbReference>
<dbReference type="InterPro" id="IPR051015">
    <property type="entry name" value="EvgA-like"/>
</dbReference>
<evidence type="ECO:0000259" key="3">
    <source>
        <dbReference type="PROSITE" id="PS50043"/>
    </source>
</evidence>
<dbReference type="SMART" id="SM00448">
    <property type="entry name" value="REC"/>
    <property type="match status" value="1"/>
</dbReference>
<dbReference type="AlphaFoldDB" id="A0A841L1G5"/>
<dbReference type="InterPro" id="IPR000792">
    <property type="entry name" value="Tscrpt_reg_LuxR_C"/>
</dbReference>
<accession>A0A841L1G5</accession>
<keyword evidence="2" id="KW-0597">Phosphoprotein</keyword>
<dbReference type="RefSeq" id="WP_184195049.1">
    <property type="nucleotide sequence ID" value="NZ_BMOX01000002.1"/>
</dbReference>
<proteinExistence type="predicted"/>
<dbReference type="Pfam" id="PF00196">
    <property type="entry name" value="GerE"/>
    <property type="match status" value="1"/>
</dbReference>
<sequence length="226" mass="24273">MGQFVSIAIVGKNTIVREGLKGILAENGFQVVSTNADCLGLAKAAADQPELAIDIVIIDSASALDGNHSCRDLRTAFPNARIVLMGDDISVKTTSEALSLGADGYLPKHISSEPLVWSLQLIASGEKILPSQTVHALMASCWRHEERELMEFSNDIDLSDREIAVLRCLTRGDGNKQISRELSITEATVKFHVSAIMRKIGALNRTQAAIWAVSQGVAESKFAASA</sequence>
<keyword evidence="6" id="KW-1185">Reference proteome</keyword>